<comment type="pathway">
    <text evidence="1">Lipid metabolism.</text>
</comment>
<name>A0A191ZIY5_9GAMM</name>
<keyword evidence="3" id="KW-0012">Acyltransferase</keyword>
<evidence type="ECO:0000259" key="5">
    <source>
        <dbReference type="SMART" id="SM00563"/>
    </source>
</evidence>
<keyword evidence="4" id="KW-0812">Transmembrane</keyword>
<sequence>MKRTGPLYRLFDTLMVALRSTLFQILSILSLTSFVPILLVGNLIPFKRRYVILFGYGRSVLWLTRHILGIRWEVEGFDRLPEPGGPPPGRLIVSKHQSTWETMFLPTELYLASFVLKKELLWVPIFGAGLKAIRPIAIDRKAGTQALKQILKQGKDALAEGRDVIIFPEGTRLPPDAEPDYKIGAAMLAVQAKVPVYPVAVDSGCLWRKGQFLKRPGTIHVVFGPPIESTGKRADALNAEIKAWIETEQQRMYREYGCAAMNDSRNASRDASGTTSTPD</sequence>
<dbReference type="InterPro" id="IPR002123">
    <property type="entry name" value="Plipid/glycerol_acylTrfase"/>
</dbReference>
<dbReference type="EMBL" id="CP016027">
    <property type="protein sequence ID" value="ANJ67803.1"/>
    <property type="molecule type" value="Genomic_DNA"/>
</dbReference>
<keyword evidence="4" id="KW-0472">Membrane</keyword>
<keyword evidence="7" id="KW-1185">Reference proteome</keyword>
<dbReference type="GO" id="GO:0006654">
    <property type="term" value="P:phosphatidic acid biosynthetic process"/>
    <property type="evidence" value="ECO:0007669"/>
    <property type="project" value="TreeGrafter"/>
</dbReference>
<dbReference type="Proteomes" id="UP000078596">
    <property type="component" value="Chromosome"/>
</dbReference>
<dbReference type="GO" id="GO:0003841">
    <property type="term" value="F:1-acylglycerol-3-phosphate O-acyltransferase activity"/>
    <property type="evidence" value="ECO:0007669"/>
    <property type="project" value="TreeGrafter"/>
</dbReference>
<dbReference type="PANTHER" id="PTHR10434:SF40">
    <property type="entry name" value="1-ACYL-SN-GLYCEROL-3-PHOSPHATE ACYLTRANSFERASE"/>
    <property type="match status" value="1"/>
</dbReference>
<dbReference type="STRING" id="1860122.A9404_10815"/>
<dbReference type="AlphaFoldDB" id="A0A191ZIY5"/>
<dbReference type="SUPFAM" id="SSF69593">
    <property type="entry name" value="Glycerol-3-phosphate (1)-acyltransferase"/>
    <property type="match status" value="1"/>
</dbReference>
<organism evidence="6 7">
    <name type="scientific">Halothiobacillus diazotrophicus</name>
    <dbReference type="NCBI Taxonomy" id="1860122"/>
    <lineage>
        <taxon>Bacteria</taxon>
        <taxon>Pseudomonadati</taxon>
        <taxon>Pseudomonadota</taxon>
        <taxon>Gammaproteobacteria</taxon>
        <taxon>Chromatiales</taxon>
        <taxon>Halothiobacillaceae</taxon>
        <taxon>Halothiobacillus</taxon>
    </lineage>
</organism>
<dbReference type="Pfam" id="PF01553">
    <property type="entry name" value="Acyltransferase"/>
    <property type="match status" value="1"/>
</dbReference>
<dbReference type="OrthoDB" id="9812274at2"/>
<evidence type="ECO:0000256" key="4">
    <source>
        <dbReference type="SAM" id="Phobius"/>
    </source>
</evidence>
<keyword evidence="4" id="KW-1133">Transmembrane helix</keyword>
<proteinExistence type="predicted"/>
<feature type="domain" description="Phospholipid/glycerol acyltransferase" evidence="5">
    <location>
        <begin position="90"/>
        <end position="204"/>
    </location>
</feature>
<evidence type="ECO:0000256" key="2">
    <source>
        <dbReference type="ARBA" id="ARBA00022679"/>
    </source>
</evidence>
<dbReference type="RefSeq" id="WP_066101397.1">
    <property type="nucleotide sequence ID" value="NZ_CP016027.1"/>
</dbReference>
<dbReference type="PANTHER" id="PTHR10434">
    <property type="entry name" value="1-ACYL-SN-GLYCEROL-3-PHOSPHATE ACYLTRANSFERASE"/>
    <property type="match status" value="1"/>
</dbReference>
<gene>
    <name evidence="6" type="ORF">A9404_10815</name>
</gene>
<evidence type="ECO:0000313" key="6">
    <source>
        <dbReference type="EMBL" id="ANJ67803.1"/>
    </source>
</evidence>
<evidence type="ECO:0000256" key="1">
    <source>
        <dbReference type="ARBA" id="ARBA00005189"/>
    </source>
</evidence>
<protein>
    <recommendedName>
        <fullName evidence="5">Phospholipid/glycerol acyltransferase domain-containing protein</fullName>
    </recommendedName>
</protein>
<feature type="transmembrane region" description="Helical" evidence="4">
    <location>
        <begin position="20"/>
        <end position="44"/>
    </location>
</feature>
<evidence type="ECO:0000256" key="3">
    <source>
        <dbReference type="ARBA" id="ARBA00023315"/>
    </source>
</evidence>
<reference evidence="6 7" key="1">
    <citation type="submission" date="2016-06" db="EMBL/GenBank/DDBJ databases">
        <title>Insight into the functional genes involving in sulfur oxidation in Pearl River water.</title>
        <authorList>
            <person name="Luo J."/>
            <person name="Tan X."/>
            <person name="Lin W."/>
        </authorList>
    </citation>
    <scope>NUCLEOTIDE SEQUENCE [LARGE SCALE GENOMIC DNA]</scope>
    <source>
        <strain evidence="6 7">LS2</strain>
    </source>
</reference>
<keyword evidence="2" id="KW-0808">Transferase</keyword>
<accession>A0A191ZIY5</accession>
<dbReference type="SMART" id="SM00563">
    <property type="entry name" value="PlsC"/>
    <property type="match status" value="1"/>
</dbReference>
<evidence type="ECO:0000313" key="7">
    <source>
        <dbReference type="Proteomes" id="UP000078596"/>
    </source>
</evidence>
<dbReference type="CDD" id="cd07989">
    <property type="entry name" value="LPLAT_AGPAT-like"/>
    <property type="match status" value="1"/>
</dbReference>
<dbReference type="KEGG" id="haz:A9404_10815"/>